<dbReference type="AlphaFoldDB" id="A0A6A6TBK2"/>
<evidence type="ECO:0000313" key="2">
    <source>
        <dbReference type="EMBL" id="KAF2657349.1"/>
    </source>
</evidence>
<evidence type="ECO:0008006" key="4">
    <source>
        <dbReference type="Google" id="ProtNLM"/>
    </source>
</evidence>
<sequence length="399" mass="45689">MSNTCSSKPSSMPSESAPAPEQTSSVAPLQGTSTGPQPAEEESTFDIELLKRVGAGPLFSQSVLQQLVKDLQQARIGKIKTITIPDVNGEEHHVPIEKDARYEIVYNGSFAISYSHPWNVIYLCNDKKYRRCPFYIKKRWSGHTDLSDQMNGASWMNRRALVEQLQIEWIKSNARKSLTWFLDDNLPKARRVTKIMCLHTGPYINHLLESSIRRPFFLHQVAYLLYEHLRRQQGTDLEIQVFVQDRGYSDAIRSILQEEMPKIQIVEYPEALQQLDPHTFVIVGQDPCDADSATYRHAMPIAELAIDLAGQRGPAGMFTRKFGREDWDLVAEGRYDKPHLGRYNEIQGFRDWSPQWGTPRMCEWKDGCARGVLFNYSESTTKTMFFADGPIEVLLRKDV</sequence>
<name>A0A6A6TBK2_9PLEO</name>
<keyword evidence="3" id="KW-1185">Reference proteome</keyword>
<proteinExistence type="predicted"/>
<dbReference type="PANTHER" id="PTHR42080">
    <property type="entry name" value="SRR1 DOMAIN-CONTAINING PROTEIN"/>
    <property type="match status" value="1"/>
</dbReference>
<dbReference type="Proteomes" id="UP000799324">
    <property type="component" value="Unassembled WGS sequence"/>
</dbReference>
<feature type="region of interest" description="Disordered" evidence="1">
    <location>
        <begin position="1"/>
        <end position="42"/>
    </location>
</feature>
<feature type="compositionally biased region" description="Low complexity" evidence="1">
    <location>
        <begin position="1"/>
        <end position="21"/>
    </location>
</feature>
<dbReference type="PANTHER" id="PTHR42080:SF1">
    <property type="entry name" value="SRR1-LIKE DOMAIN-CONTAINING PROTEIN"/>
    <property type="match status" value="1"/>
</dbReference>
<protein>
    <recommendedName>
        <fullName evidence="4">SRR1-like domain-containing protein</fullName>
    </recommendedName>
</protein>
<accession>A0A6A6TBK2</accession>
<evidence type="ECO:0000313" key="3">
    <source>
        <dbReference type="Proteomes" id="UP000799324"/>
    </source>
</evidence>
<organism evidence="2 3">
    <name type="scientific">Lophiostoma macrostomum CBS 122681</name>
    <dbReference type="NCBI Taxonomy" id="1314788"/>
    <lineage>
        <taxon>Eukaryota</taxon>
        <taxon>Fungi</taxon>
        <taxon>Dikarya</taxon>
        <taxon>Ascomycota</taxon>
        <taxon>Pezizomycotina</taxon>
        <taxon>Dothideomycetes</taxon>
        <taxon>Pleosporomycetidae</taxon>
        <taxon>Pleosporales</taxon>
        <taxon>Lophiostomataceae</taxon>
        <taxon>Lophiostoma</taxon>
    </lineage>
</organism>
<feature type="compositionally biased region" description="Polar residues" evidence="1">
    <location>
        <begin position="22"/>
        <end position="36"/>
    </location>
</feature>
<gene>
    <name evidence="2" type="ORF">K491DRAFT_714561</name>
</gene>
<evidence type="ECO:0000256" key="1">
    <source>
        <dbReference type="SAM" id="MobiDB-lite"/>
    </source>
</evidence>
<dbReference type="EMBL" id="MU004326">
    <property type="protein sequence ID" value="KAF2657349.1"/>
    <property type="molecule type" value="Genomic_DNA"/>
</dbReference>
<reference evidence="2" key="1">
    <citation type="journal article" date="2020" name="Stud. Mycol.">
        <title>101 Dothideomycetes genomes: a test case for predicting lifestyles and emergence of pathogens.</title>
        <authorList>
            <person name="Haridas S."/>
            <person name="Albert R."/>
            <person name="Binder M."/>
            <person name="Bloem J."/>
            <person name="Labutti K."/>
            <person name="Salamov A."/>
            <person name="Andreopoulos B."/>
            <person name="Baker S."/>
            <person name="Barry K."/>
            <person name="Bills G."/>
            <person name="Bluhm B."/>
            <person name="Cannon C."/>
            <person name="Castanera R."/>
            <person name="Culley D."/>
            <person name="Daum C."/>
            <person name="Ezra D."/>
            <person name="Gonzalez J."/>
            <person name="Henrissat B."/>
            <person name="Kuo A."/>
            <person name="Liang C."/>
            <person name="Lipzen A."/>
            <person name="Lutzoni F."/>
            <person name="Magnuson J."/>
            <person name="Mondo S."/>
            <person name="Nolan M."/>
            <person name="Ohm R."/>
            <person name="Pangilinan J."/>
            <person name="Park H.-J."/>
            <person name="Ramirez L."/>
            <person name="Alfaro M."/>
            <person name="Sun H."/>
            <person name="Tritt A."/>
            <person name="Yoshinaga Y."/>
            <person name="Zwiers L.-H."/>
            <person name="Turgeon B."/>
            <person name="Goodwin S."/>
            <person name="Spatafora J."/>
            <person name="Crous P."/>
            <person name="Grigoriev I."/>
        </authorList>
    </citation>
    <scope>NUCLEOTIDE SEQUENCE</scope>
    <source>
        <strain evidence="2">CBS 122681</strain>
    </source>
</reference>